<comment type="caution">
    <text evidence="2">The sequence shown here is derived from an EMBL/GenBank/DDBJ whole genome shotgun (WGS) entry which is preliminary data.</text>
</comment>
<evidence type="ECO:0000313" key="3">
    <source>
        <dbReference type="Proteomes" id="UP000256645"/>
    </source>
</evidence>
<accession>A0A3D8SHC7</accession>
<proteinExistence type="predicted"/>
<dbReference type="EMBL" id="PDLM01000002">
    <property type="protein sequence ID" value="RDW85158.1"/>
    <property type="molecule type" value="Genomic_DNA"/>
</dbReference>
<reference evidence="2 3" key="1">
    <citation type="journal article" date="2018" name="IMA Fungus">
        <title>IMA Genome-F 9: Draft genome sequence of Annulohypoxylon stygium, Aspergillus mulundensis, Berkeleyomyces basicola (syn. Thielaviopsis basicola), Ceratocystis smalleyi, two Cercospora beticola strains, Coleophoma cylindrospora, Fusarium fracticaudum, Phialophora cf. hyalina, and Morchella septimelata.</title>
        <authorList>
            <person name="Wingfield B.D."/>
            <person name="Bills G.F."/>
            <person name="Dong Y."/>
            <person name="Huang W."/>
            <person name="Nel W.J."/>
            <person name="Swalarsk-Parry B.S."/>
            <person name="Vaghefi N."/>
            <person name="Wilken P.M."/>
            <person name="An Z."/>
            <person name="de Beer Z.W."/>
            <person name="De Vos L."/>
            <person name="Chen L."/>
            <person name="Duong T.A."/>
            <person name="Gao Y."/>
            <person name="Hammerbacher A."/>
            <person name="Kikkert J.R."/>
            <person name="Li Y."/>
            <person name="Li H."/>
            <person name="Li K."/>
            <person name="Li Q."/>
            <person name="Liu X."/>
            <person name="Ma X."/>
            <person name="Naidoo K."/>
            <person name="Pethybridge S.J."/>
            <person name="Sun J."/>
            <person name="Steenkamp E.T."/>
            <person name="van der Nest M.A."/>
            <person name="van Wyk S."/>
            <person name="Wingfield M.J."/>
            <person name="Xiong C."/>
            <person name="Yue Q."/>
            <person name="Zhang X."/>
        </authorList>
    </citation>
    <scope>NUCLEOTIDE SEQUENCE [LARGE SCALE GENOMIC DNA]</scope>
    <source>
        <strain evidence="2 3">BP6252</strain>
    </source>
</reference>
<dbReference type="Proteomes" id="UP000256645">
    <property type="component" value="Unassembled WGS sequence"/>
</dbReference>
<sequence length="131" mass="14279">MAGFPVAFSERLRCSSLARPGCYPSLILQISFINTTTARTSIVPETLEICDIDVLLRKLTPCEMSNSPKDQGARRGKHSSVQLPSEFDVAAAGIDVSEHKTRRRPSQAACLPQHVLASDSTTATHEPKLFV</sequence>
<dbReference type="AlphaFoldDB" id="A0A3D8SHC7"/>
<protein>
    <submittedName>
        <fullName evidence="2">Uncharacterized protein</fullName>
    </submittedName>
</protein>
<gene>
    <name evidence="2" type="ORF">BP6252_02748</name>
</gene>
<keyword evidence="3" id="KW-1185">Reference proteome</keyword>
<evidence type="ECO:0000313" key="2">
    <source>
        <dbReference type="EMBL" id="RDW85158.1"/>
    </source>
</evidence>
<feature type="region of interest" description="Disordered" evidence="1">
    <location>
        <begin position="65"/>
        <end position="84"/>
    </location>
</feature>
<name>A0A3D8SHC7_9HELO</name>
<evidence type="ECO:0000256" key="1">
    <source>
        <dbReference type="SAM" id="MobiDB-lite"/>
    </source>
</evidence>
<organism evidence="2 3">
    <name type="scientific">Coleophoma cylindrospora</name>
    <dbReference type="NCBI Taxonomy" id="1849047"/>
    <lineage>
        <taxon>Eukaryota</taxon>
        <taxon>Fungi</taxon>
        <taxon>Dikarya</taxon>
        <taxon>Ascomycota</taxon>
        <taxon>Pezizomycotina</taxon>
        <taxon>Leotiomycetes</taxon>
        <taxon>Helotiales</taxon>
        <taxon>Dermateaceae</taxon>
        <taxon>Coleophoma</taxon>
    </lineage>
</organism>